<feature type="non-terminal residue" evidence="2">
    <location>
        <position position="1"/>
    </location>
</feature>
<dbReference type="Proteomes" id="UP001328107">
    <property type="component" value="Unassembled WGS sequence"/>
</dbReference>
<organism evidence="2 3">
    <name type="scientific">Pristionchus mayeri</name>
    <dbReference type="NCBI Taxonomy" id="1317129"/>
    <lineage>
        <taxon>Eukaryota</taxon>
        <taxon>Metazoa</taxon>
        <taxon>Ecdysozoa</taxon>
        <taxon>Nematoda</taxon>
        <taxon>Chromadorea</taxon>
        <taxon>Rhabditida</taxon>
        <taxon>Rhabditina</taxon>
        <taxon>Diplogasteromorpha</taxon>
        <taxon>Diplogasteroidea</taxon>
        <taxon>Neodiplogasteridae</taxon>
        <taxon>Pristionchus</taxon>
    </lineage>
</organism>
<gene>
    <name evidence="2" type="ORF">PMAYCL1PPCAC_19299</name>
</gene>
<keyword evidence="3" id="KW-1185">Reference proteome</keyword>
<proteinExistence type="predicted"/>
<feature type="compositionally biased region" description="Basic and acidic residues" evidence="1">
    <location>
        <begin position="580"/>
        <end position="590"/>
    </location>
</feature>
<feature type="region of interest" description="Disordered" evidence="1">
    <location>
        <begin position="437"/>
        <end position="458"/>
    </location>
</feature>
<feature type="region of interest" description="Disordered" evidence="1">
    <location>
        <begin position="568"/>
        <end position="595"/>
    </location>
</feature>
<dbReference type="AlphaFoldDB" id="A0AAN5CRN2"/>
<evidence type="ECO:0000313" key="3">
    <source>
        <dbReference type="Proteomes" id="UP001328107"/>
    </source>
</evidence>
<name>A0AAN5CRN2_9BILA</name>
<protein>
    <submittedName>
        <fullName evidence="2">Uncharacterized protein</fullName>
    </submittedName>
</protein>
<accession>A0AAN5CRN2</accession>
<feature type="compositionally biased region" description="Basic and acidic residues" evidence="1">
    <location>
        <begin position="737"/>
        <end position="746"/>
    </location>
</feature>
<evidence type="ECO:0000256" key="1">
    <source>
        <dbReference type="SAM" id="MobiDB-lite"/>
    </source>
</evidence>
<reference evidence="3" key="1">
    <citation type="submission" date="2022-10" db="EMBL/GenBank/DDBJ databases">
        <title>Genome assembly of Pristionchus species.</title>
        <authorList>
            <person name="Yoshida K."/>
            <person name="Sommer R.J."/>
        </authorList>
    </citation>
    <scope>NUCLEOTIDE SEQUENCE [LARGE SCALE GENOMIC DNA]</scope>
    <source>
        <strain evidence="3">RS5460</strain>
    </source>
</reference>
<feature type="compositionally biased region" description="Basic and acidic residues" evidence="1">
    <location>
        <begin position="285"/>
        <end position="317"/>
    </location>
</feature>
<sequence length="786" mass="87320">AYKRGGLPMELVVKTLAFENLDQATQMAEQYGLSQFTQDADGAPILLPKDFSAEAGELTVSAAWIDEKREGRKLSEIFLGGPSRVSLNLDSSPPPVDSFDPSSGTYSYDPVLNGYLQRLGSAAPDDPFASHNLARVQQKRAEIVVERPLGAAASSKSAFGGLSAFGKATTGAATAASGESSIGGFPSFGGKTTGSAFGAGATTGAPSFGGFGVKPSLGGFSFASGSTTDTTAEEKKPLFSMKQESDTVAKPQPKMEAGEVRQTAEKLLTGVVEEVTKNVVRDTVAEERSAKKKEEEKRREEERVKKEQQEREARAVAERAAAAAAAAKSAEKRRKSDQARLSSCTDYIFKRVFWPSVVKEVIDASTKEIVREAVQEEQERIAEGIAIYKQRMHALWLRQFTDRWREYAQWRKEERQRVRQVLSAVVSRNPFEGIGAQTLKRRLSTPDPDDLETKRSRGPYANIDPLTALAVIGFVERRERRIARLVVDHWREWAERRARRKLKITWQLNRVCVVPRLRPPTPTDDQENYGGTTSENLVTEGGGTAKKQRSRRSMGLYPFLAHDDSFLDGRATPHGGATPVREEEMREGRRPGRVSGIFNSTAVPETNAVSAIGFQTFVGRLERSAVSDQDVDYARAMMDQTHWRVGEGARERWRRREGLKTNRDDWKSRPLVEEGVTAPSWRGLFDVLNADPESRGRERSTLRALETAAPLTGSDAQRADRVWRGEEWTPAPLPPHPWEREEQEERERIVARNASIDAQLAESKRLREEAAADRARQDEMLARMGC</sequence>
<feature type="region of interest" description="Disordered" evidence="1">
    <location>
        <begin position="727"/>
        <end position="746"/>
    </location>
</feature>
<comment type="caution">
    <text evidence="2">The sequence shown here is derived from an EMBL/GenBank/DDBJ whole genome shotgun (WGS) entry which is preliminary data.</text>
</comment>
<feature type="region of interest" description="Disordered" evidence="1">
    <location>
        <begin position="517"/>
        <end position="551"/>
    </location>
</feature>
<dbReference type="EMBL" id="BTRK01000004">
    <property type="protein sequence ID" value="GMR49104.1"/>
    <property type="molecule type" value="Genomic_DNA"/>
</dbReference>
<feature type="region of interest" description="Disordered" evidence="1">
    <location>
        <begin position="285"/>
        <end position="318"/>
    </location>
</feature>
<evidence type="ECO:0000313" key="2">
    <source>
        <dbReference type="EMBL" id="GMR49104.1"/>
    </source>
</evidence>